<dbReference type="Gene3D" id="2.60.120.200">
    <property type="match status" value="1"/>
</dbReference>
<evidence type="ECO:0008006" key="3">
    <source>
        <dbReference type="Google" id="ProtNLM"/>
    </source>
</evidence>
<proteinExistence type="predicted"/>
<reference evidence="1 2" key="1">
    <citation type="submission" date="2020-05" db="EMBL/GenBank/DDBJ databases">
        <title>Gimesia benthica sp. nov., a novel planctomycete isolated from a deep-sea water sample of the Northwest Indian Ocean.</title>
        <authorList>
            <person name="Wang J."/>
            <person name="Ruan C."/>
            <person name="Song L."/>
            <person name="Zhu Y."/>
            <person name="Li A."/>
            <person name="Zheng X."/>
            <person name="Wang L."/>
            <person name="Lu Z."/>
            <person name="Huang Y."/>
            <person name="Du W."/>
            <person name="Zhou Y."/>
            <person name="Huang L."/>
            <person name="Dai X."/>
        </authorList>
    </citation>
    <scope>NUCLEOTIDE SEQUENCE [LARGE SCALE GENOMIC DNA]</scope>
    <source>
        <strain evidence="1 2">YYQ-30</strain>
    </source>
</reference>
<dbReference type="EMBL" id="JABFBC010000006">
    <property type="protein sequence ID" value="NNU82113.1"/>
    <property type="molecule type" value="Genomic_DNA"/>
</dbReference>
<organism evidence="1 2">
    <name type="scientific">Halovulum dunhuangense</name>
    <dbReference type="NCBI Taxonomy" id="1505036"/>
    <lineage>
        <taxon>Bacteria</taxon>
        <taxon>Pseudomonadati</taxon>
        <taxon>Pseudomonadota</taxon>
        <taxon>Alphaproteobacteria</taxon>
        <taxon>Rhodobacterales</taxon>
        <taxon>Paracoccaceae</taxon>
        <taxon>Halovulum</taxon>
    </lineage>
</organism>
<keyword evidence="2" id="KW-1185">Reference proteome</keyword>
<sequence length="247" mass="27302">MVALSLPAQAAPAGFGDHVFNGRDPEHARGITTFHVRAGDCSAIDYGDGRGESDCFNGNLRSRIGYDRYARLGDSVQYAFEILVPAGLKYGGGPNRRSLLEVAEWQRINTIKNHIHTMHLDARRGLTFDDVVCIPPAGLGGWNSIRVQVRWSMNDDGVIRVVCNDRVVLARTGRTAIPPDCGQQGVYQCVPALQEPNKPIQFQLGILFRGYGERGRLDGLRPEGRTAPTEGFTVQMRNISVKPIRFR</sequence>
<dbReference type="Proteomes" id="UP000572377">
    <property type="component" value="Unassembled WGS sequence"/>
</dbReference>
<protein>
    <recommendedName>
        <fullName evidence="3">Polysaccharide lyase-like protein</fullName>
    </recommendedName>
</protein>
<evidence type="ECO:0000313" key="2">
    <source>
        <dbReference type="Proteomes" id="UP000572377"/>
    </source>
</evidence>
<evidence type="ECO:0000313" key="1">
    <source>
        <dbReference type="EMBL" id="NNU82113.1"/>
    </source>
</evidence>
<name>A0A849L777_9RHOB</name>
<comment type="caution">
    <text evidence="1">The sequence shown here is derived from an EMBL/GenBank/DDBJ whole genome shotgun (WGS) entry which is preliminary data.</text>
</comment>
<gene>
    <name evidence="1" type="ORF">HMH01_16875</name>
</gene>
<accession>A0A849L777</accession>
<dbReference type="AlphaFoldDB" id="A0A849L777"/>